<dbReference type="CDD" id="cd03791">
    <property type="entry name" value="GT5_Glycogen_synthase_DULL1-like"/>
    <property type="match status" value="1"/>
</dbReference>
<keyword evidence="6 7" id="KW-0320">Glycogen biosynthesis</keyword>
<evidence type="ECO:0000313" key="12">
    <source>
        <dbReference type="EMBL" id="RHN16477.1"/>
    </source>
</evidence>
<evidence type="ECO:0000313" key="14">
    <source>
        <dbReference type="Proteomes" id="UP000095679"/>
    </source>
</evidence>
<evidence type="ECO:0000256" key="6">
    <source>
        <dbReference type="ARBA" id="ARBA00023056"/>
    </source>
</evidence>
<evidence type="ECO:0000259" key="9">
    <source>
        <dbReference type="Pfam" id="PF08323"/>
    </source>
</evidence>
<evidence type="ECO:0000313" key="11">
    <source>
        <dbReference type="EMBL" id="CUN64799.1"/>
    </source>
</evidence>
<evidence type="ECO:0000313" key="13">
    <source>
        <dbReference type="Proteomes" id="UP000095390"/>
    </source>
</evidence>
<evidence type="ECO:0000256" key="3">
    <source>
        <dbReference type="ARBA" id="ARBA00010281"/>
    </source>
</evidence>
<evidence type="ECO:0000259" key="8">
    <source>
        <dbReference type="Pfam" id="PF00534"/>
    </source>
</evidence>
<comment type="catalytic activity">
    <reaction evidence="1 7">
        <text>[(1-&gt;4)-alpha-D-glucosyl](n) + ADP-alpha-D-glucose = [(1-&gt;4)-alpha-D-glucosyl](n+1) + ADP + H(+)</text>
        <dbReference type="Rhea" id="RHEA:18189"/>
        <dbReference type="Rhea" id="RHEA-COMP:9584"/>
        <dbReference type="Rhea" id="RHEA-COMP:9587"/>
        <dbReference type="ChEBI" id="CHEBI:15378"/>
        <dbReference type="ChEBI" id="CHEBI:15444"/>
        <dbReference type="ChEBI" id="CHEBI:57498"/>
        <dbReference type="ChEBI" id="CHEBI:456216"/>
        <dbReference type="EC" id="2.4.1.21"/>
    </reaction>
</comment>
<dbReference type="GO" id="GO:0009011">
    <property type="term" value="F:alpha-1,4-glucan glucosyltransferase (ADP-glucose donor) activity"/>
    <property type="evidence" value="ECO:0007669"/>
    <property type="project" value="UniProtKB-UniRule"/>
</dbReference>
<name>A0A173U425_9FIRM</name>
<dbReference type="RefSeq" id="WP_005350044.1">
    <property type="nucleotide sequence ID" value="NZ_BLYK01000094.1"/>
</dbReference>
<dbReference type="Proteomes" id="UP000095390">
    <property type="component" value="Unassembled WGS sequence"/>
</dbReference>
<dbReference type="GO" id="GO:0005978">
    <property type="term" value="P:glycogen biosynthetic process"/>
    <property type="evidence" value="ECO:0007669"/>
    <property type="project" value="UniProtKB-UniRule"/>
</dbReference>
<dbReference type="GeneID" id="75048158"/>
<gene>
    <name evidence="10" type="primary">glgA_2</name>
    <name evidence="7" type="synonym">glgA</name>
    <name evidence="11" type="synonym">glgA_1</name>
    <name evidence="12" type="ORF">DWZ29_02605</name>
    <name evidence="11" type="ORF">ERS852450_00395</name>
    <name evidence="10" type="ORF">ERS852578_02144</name>
</gene>
<dbReference type="Gene3D" id="3.40.50.2000">
    <property type="entry name" value="Glycogen Phosphorylase B"/>
    <property type="match status" value="2"/>
</dbReference>
<evidence type="ECO:0000313" key="10">
    <source>
        <dbReference type="EMBL" id="CUN09469.1"/>
    </source>
</evidence>
<accession>A0A173U425</accession>
<dbReference type="Pfam" id="PF00534">
    <property type="entry name" value="Glycos_transf_1"/>
    <property type="match status" value="1"/>
</dbReference>
<evidence type="ECO:0000313" key="15">
    <source>
        <dbReference type="Proteomes" id="UP000283700"/>
    </source>
</evidence>
<dbReference type="InterPro" id="IPR013534">
    <property type="entry name" value="Starch_synth_cat_dom"/>
</dbReference>
<keyword evidence="5 7" id="KW-0808">Transferase</keyword>
<feature type="domain" description="Glycosyl transferase family 1" evidence="8">
    <location>
        <begin position="291"/>
        <end position="448"/>
    </location>
</feature>
<proteinExistence type="inferred from homology"/>
<dbReference type="OrthoDB" id="9808590at2"/>
<protein>
    <recommendedName>
        <fullName evidence="7">Glycogen synthase</fullName>
        <ecNumber evidence="7">2.4.1.21</ecNumber>
    </recommendedName>
    <alternativeName>
        <fullName evidence="7">Starch [bacterial glycogen] synthase</fullName>
    </alternativeName>
</protein>
<comment type="function">
    <text evidence="2 7">Synthesizes alpha-1,4-glucan chains using ADP-glucose.</text>
</comment>
<evidence type="ECO:0000256" key="5">
    <source>
        <dbReference type="ARBA" id="ARBA00022679"/>
    </source>
</evidence>
<dbReference type="SUPFAM" id="SSF53756">
    <property type="entry name" value="UDP-Glycosyltransferase/glycogen phosphorylase"/>
    <property type="match status" value="1"/>
</dbReference>
<dbReference type="NCBIfam" id="TIGR02095">
    <property type="entry name" value="glgA"/>
    <property type="match status" value="1"/>
</dbReference>
<comment type="similarity">
    <text evidence="3 7">Belongs to the glycosyltransferase 1 family. Bacterial/plant glycogen synthase subfamily.</text>
</comment>
<dbReference type="EMBL" id="CYYC01000028">
    <property type="protein sequence ID" value="CUN09469.1"/>
    <property type="molecule type" value="Genomic_DNA"/>
</dbReference>
<evidence type="ECO:0000256" key="4">
    <source>
        <dbReference type="ARBA" id="ARBA00022676"/>
    </source>
</evidence>
<dbReference type="HAMAP" id="MF_00484">
    <property type="entry name" value="Glycogen_synth"/>
    <property type="match status" value="1"/>
</dbReference>
<dbReference type="NCBIfam" id="NF001898">
    <property type="entry name" value="PRK00654.1-1"/>
    <property type="match status" value="1"/>
</dbReference>
<organism evidence="10 13">
    <name type="scientific">Anaerobutyricum hallii</name>
    <dbReference type="NCBI Taxonomy" id="39488"/>
    <lineage>
        <taxon>Bacteria</taxon>
        <taxon>Bacillati</taxon>
        <taxon>Bacillota</taxon>
        <taxon>Clostridia</taxon>
        <taxon>Lachnospirales</taxon>
        <taxon>Lachnospiraceae</taxon>
        <taxon>Anaerobutyricum</taxon>
    </lineage>
</organism>
<keyword evidence="4 7" id="KW-0328">Glycosyltransferase</keyword>
<dbReference type="Pfam" id="PF08323">
    <property type="entry name" value="Glyco_transf_5"/>
    <property type="match status" value="1"/>
</dbReference>
<sequence length="478" mass="55191">MKKILFASAECAPFVKTGGLGAVVGSLPKQLNHKKYDVRVVLPDYHCIDAKWREQMETLVTFPMYLGWRMQTVTVKTLKYEGIVYYFIENNFYFCGDSPYYDMWVDIEKFSYFSKAVLEMLSYLEFEPDIIHCHDWQSSLVPVFLKAFYCADPFYRNIKTVMTIHNLKFQGITEIDRLKDITGLPDDMFTYDKLEYNNSANLLKGGLVFADKITTVSKTYAEEIKQPEYGEGLDSVLQHRSDDLCGIVNGIDYDIYNPSTDEYILCHYDDKTFDKGKKKNKASLQAKTGLPKKRTAFTLGIVSRLTEQKGFALFSYMMERLMKKPVQLYVLGDGEEEYRNMFLSYQEQYPDKVYVQLDYTDEMAKYIYAGCDAILMPSRFEPCGLCQLMSLRYGAVPIIRKTGGLKDTVSIYNPKSKTGTGFGFTDYNAEGFLDAILAALDVYKKNPEEWKNLTAKGMRKNYSWKASSRKYEKLYSDL</sequence>
<dbReference type="GO" id="GO:0004373">
    <property type="term" value="F:alpha-1,4-glucan glucosyltransferase (UDP-glucose donor) activity"/>
    <property type="evidence" value="ECO:0007669"/>
    <property type="project" value="InterPro"/>
</dbReference>
<dbReference type="Proteomes" id="UP000095679">
    <property type="component" value="Unassembled WGS sequence"/>
</dbReference>
<reference evidence="12 15" key="2">
    <citation type="submission" date="2018-08" db="EMBL/GenBank/DDBJ databases">
        <title>A genome reference for cultivated species of the human gut microbiota.</title>
        <authorList>
            <person name="Zou Y."/>
            <person name="Xue W."/>
            <person name="Luo G."/>
        </authorList>
    </citation>
    <scope>NUCLEOTIDE SEQUENCE [LARGE SCALE GENOMIC DNA]</scope>
    <source>
        <strain evidence="12 15">AF31-17AC</strain>
    </source>
</reference>
<dbReference type="Proteomes" id="UP000283700">
    <property type="component" value="Unassembled WGS sequence"/>
</dbReference>
<evidence type="ECO:0000256" key="1">
    <source>
        <dbReference type="ARBA" id="ARBA00001478"/>
    </source>
</evidence>
<feature type="domain" description="Starch synthase catalytic" evidence="9">
    <location>
        <begin position="3"/>
        <end position="239"/>
    </location>
</feature>
<dbReference type="PANTHER" id="PTHR45825">
    <property type="entry name" value="GRANULE-BOUND STARCH SYNTHASE 1, CHLOROPLASTIC/AMYLOPLASTIC"/>
    <property type="match status" value="1"/>
</dbReference>
<feature type="binding site" evidence="7">
    <location>
        <position position="16"/>
    </location>
    <ligand>
        <name>ADP-alpha-D-glucose</name>
        <dbReference type="ChEBI" id="CHEBI:57498"/>
    </ligand>
</feature>
<dbReference type="AlphaFoldDB" id="A0A173U425"/>
<dbReference type="PANTHER" id="PTHR45825:SF11">
    <property type="entry name" value="ALPHA AMYLASE DOMAIN-CONTAINING PROTEIN"/>
    <property type="match status" value="1"/>
</dbReference>
<dbReference type="InterPro" id="IPR011835">
    <property type="entry name" value="GS/SS"/>
</dbReference>
<dbReference type="EMBL" id="QRQO01000005">
    <property type="protein sequence ID" value="RHN16477.1"/>
    <property type="molecule type" value="Genomic_DNA"/>
</dbReference>
<evidence type="ECO:0000256" key="7">
    <source>
        <dbReference type="HAMAP-Rule" id="MF_00484"/>
    </source>
</evidence>
<evidence type="ECO:0000256" key="2">
    <source>
        <dbReference type="ARBA" id="ARBA00002764"/>
    </source>
</evidence>
<dbReference type="EMBL" id="CYZL01000002">
    <property type="protein sequence ID" value="CUN64799.1"/>
    <property type="molecule type" value="Genomic_DNA"/>
</dbReference>
<comment type="pathway">
    <text evidence="7">Glycan biosynthesis; glycogen biosynthesis.</text>
</comment>
<dbReference type="EC" id="2.4.1.21" evidence="7"/>
<dbReference type="InterPro" id="IPR001296">
    <property type="entry name" value="Glyco_trans_1"/>
</dbReference>
<dbReference type="UniPathway" id="UPA00164"/>
<reference evidence="13 14" key="1">
    <citation type="submission" date="2015-09" db="EMBL/GenBank/DDBJ databases">
        <authorList>
            <consortium name="Pathogen Informatics"/>
        </authorList>
    </citation>
    <scope>NUCLEOTIDE SEQUENCE [LARGE SCALE GENOMIC DNA]</scope>
    <source>
        <strain evidence="11 14">2789STDY5834835</strain>
        <strain evidence="10 13">2789STDY5834966</strain>
    </source>
</reference>